<dbReference type="GO" id="GO:0015979">
    <property type="term" value="P:photosynthesis"/>
    <property type="evidence" value="ECO:0007669"/>
    <property type="project" value="UniProtKB-KW"/>
</dbReference>
<feature type="domain" description="Photosynthesis system II assembly factor Ycf48/Hcf136-like" evidence="4">
    <location>
        <begin position="50"/>
        <end position="179"/>
    </location>
</feature>
<gene>
    <name evidence="5" type="ORF">HG66A1_03800</name>
</gene>
<evidence type="ECO:0000313" key="5">
    <source>
        <dbReference type="EMBL" id="QDT18618.1"/>
    </source>
</evidence>
<dbReference type="PANTHER" id="PTHR47199:SF2">
    <property type="entry name" value="PHOTOSYSTEM II STABILITY_ASSEMBLY FACTOR HCF136, CHLOROPLASTIC"/>
    <property type="match status" value="1"/>
</dbReference>
<dbReference type="InterPro" id="IPR015943">
    <property type="entry name" value="WD40/YVTN_repeat-like_dom_sf"/>
</dbReference>
<protein>
    <submittedName>
        <fullName evidence="5">Ycf48-like protein</fullName>
    </submittedName>
</protein>
<evidence type="ECO:0000313" key="6">
    <source>
        <dbReference type="Proteomes" id="UP000320421"/>
    </source>
</evidence>
<feature type="domain" description="Photosynthesis system II assembly factor Ycf48/Hcf136-like" evidence="4">
    <location>
        <begin position="238"/>
        <end position="317"/>
    </location>
</feature>
<dbReference type="PANTHER" id="PTHR47199">
    <property type="entry name" value="PHOTOSYSTEM II STABILITY/ASSEMBLY FACTOR HCF136, CHLOROPLASTIC"/>
    <property type="match status" value="1"/>
</dbReference>
<dbReference type="Gene3D" id="2.60.40.1190">
    <property type="match status" value="1"/>
</dbReference>
<evidence type="ECO:0000256" key="1">
    <source>
        <dbReference type="ARBA" id="ARBA00022531"/>
    </source>
</evidence>
<dbReference type="InterPro" id="IPR011990">
    <property type="entry name" value="TPR-like_helical_dom_sf"/>
</dbReference>
<dbReference type="Proteomes" id="UP000320421">
    <property type="component" value="Chromosome"/>
</dbReference>
<evidence type="ECO:0000259" key="4">
    <source>
        <dbReference type="Pfam" id="PF14870"/>
    </source>
</evidence>
<accession>A0A517PGW0</accession>
<dbReference type="OrthoDB" id="226401at2"/>
<keyword evidence="3" id="KW-0732">Signal</keyword>
<dbReference type="Gene3D" id="1.25.40.10">
    <property type="entry name" value="Tetratricopeptide repeat domain"/>
    <property type="match status" value="1"/>
</dbReference>
<keyword evidence="1" id="KW-0602">Photosynthesis</keyword>
<sequence precursor="true">MLIFNRRNTHITLSVLFLQSLLALCLLASPVSLQADTGTGAAGSPLLDDANLHAVQFLGSKTGWAVGDRGVIRKTVDGGQSWQFVPSPVDCPLRHICFVTDQIGWIAGGGTAPYGHLNQGVLLFTKDGGKTWTELIQKRLPRLHYVRFFGMQQGVVVGDTSVQHATGVFKTEDGGQTWQDITGHEADGYRSAAFFDEETGVVAGNRGHLTLVGGGAVMPPRFPPQGLRGIQNINVPLTSPGWMAGDGAMLRKTTNRGLVWEMPAGALPDPLKDFTDFKAVEVRGERIWVVGDPGSVIWHSRDGGQTWHQQWTGQSLPLSSIDFVDDQIGYAVGALGTILRTSDGGMTWQSNHADARRVALMCVHAQPEQISFEMLSKYAGDQGYRSMVMLPIRRDLGPEGPRFQDLDLRLGEAVVSVGASVGRQDWRFPVDIPELEQNADRLIAEWNKHTEGRLAAVTLSRFVSQLRTWRPDVLIIDQPQGKDAASTLMKDAMLQAVRYAADGSRYLEHREQAGLNPWKVKKVFLRLPPGSSGHVSVEADEYLARLGLTAATAASSGKQILGKEVTGEESRFVYRQIDVDAVEGAGAPSVISGGSLFAGIGIAPGSAARRKLSEINVEDEERNRKLAERQRNLKAIAAKLIADPQYSAQLVSHLKTMTQGMSERQAALQLEQLAQQYIDHQDLDKAEATCQELVEQYPRQPEAVRAMLWLFQLWSSEEIAWQRNKNVPVERSRSTNSPGQVTDQVQNASQFSDPSTASLLETVRQVGQLNTGAPQNWRTQTAENWKKQALAAVRWFQKYAPAFYETPEVQIPLASLYRLIGSHGKADDIFRNYHTPAANESWKKIAKAENWLLHPASAPPRPVYLCKFTKTRPILDGVLSDECWQSADELHLSANPAENGGDPDAIGANPLDRPFVLMSYDRDYLYVAASIPVRDELEYPAAPDSGRTYDADLQQQDRLAFAFDIDRDYTTYYQLEVDHRGWTRDSCWIDQSWNPRWYVAREKDKRHWRTEFAIPLQELVPQTQLKRSTWGFSVVRILPALGLEGWNYPLTTSPRPDTFGLMKFE</sequence>
<dbReference type="Gene3D" id="2.130.10.10">
    <property type="entry name" value="YVTN repeat-like/Quinoprotein amine dehydrogenase"/>
    <property type="match status" value="2"/>
</dbReference>
<keyword evidence="6" id="KW-1185">Reference proteome</keyword>
<feature type="signal peptide" evidence="3">
    <location>
        <begin position="1"/>
        <end position="35"/>
    </location>
</feature>
<dbReference type="SUPFAM" id="SSF110296">
    <property type="entry name" value="Oligoxyloglucan reducing end-specific cellobiohydrolase"/>
    <property type="match status" value="1"/>
</dbReference>
<feature type="chain" id="PRO_5021883388" evidence="3">
    <location>
        <begin position="36"/>
        <end position="1065"/>
    </location>
</feature>
<proteinExistence type="predicted"/>
<name>A0A517PGW0_9PLAN</name>
<evidence type="ECO:0000256" key="2">
    <source>
        <dbReference type="ARBA" id="ARBA00023276"/>
    </source>
</evidence>
<dbReference type="SUPFAM" id="SSF49344">
    <property type="entry name" value="CBD9-like"/>
    <property type="match status" value="1"/>
</dbReference>
<dbReference type="AlphaFoldDB" id="A0A517PGW0"/>
<dbReference type="Pfam" id="PF14870">
    <property type="entry name" value="PSII_BNR"/>
    <property type="match status" value="2"/>
</dbReference>
<evidence type="ECO:0000256" key="3">
    <source>
        <dbReference type="SAM" id="SignalP"/>
    </source>
</evidence>
<dbReference type="RefSeq" id="WP_145180298.1">
    <property type="nucleotide sequence ID" value="NZ_CP036266.1"/>
</dbReference>
<dbReference type="InterPro" id="IPR028203">
    <property type="entry name" value="PSII_CF48-like_dom"/>
</dbReference>
<organism evidence="5 6">
    <name type="scientific">Gimesia chilikensis</name>
    <dbReference type="NCBI Taxonomy" id="2605989"/>
    <lineage>
        <taxon>Bacteria</taxon>
        <taxon>Pseudomonadati</taxon>
        <taxon>Planctomycetota</taxon>
        <taxon>Planctomycetia</taxon>
        <taxon>Planctomycetales</taxon>
        <taxon>Planctomycetaceae</taxon>
        <taxon>Gimesia</taxon>
    </lineage>
</organism>
<dbReference type="CDD" id="cd09618">
    <property type="entry name" value="CBM9_like_2"/>
    <property type="match status" value="1"/>
</dbReference>
<dbReference type="GO" id="GO:0009523">
    <property type="term" value="C:photosystem II"/>
    <property type="evidence" value="ECO:0007669"/>
    <property type="project" value="UniProtKB-KW"/>
</dbReference>
<dbReference type="CDD" id="cd15482">
    <property type="entry name" value="Sialidase_non-viral"/>
    <property type="match status" value="1"/>
</dbReference>
<dbReference type="EMBL" id="CP036266">
    <property type="protein sequence ID" value="QDT18618.1"/>
    <property type="molecule type" value="Genomic_DNA"/>
</dbReference>
<reference evidence="5 6" key="1">
    <citation type="submission" date="2019-02" db="EMBL/GenBank/DDBJ databases">
        <title>Deep-cultivation of Planctomycetes and their phenomic and genomic characterization uncovers novel biology.</title>
        <authorList>
            <person name="Wiegand S."/>
            <person name="Jogler M."/>
            <person name="Boedeker C."/>
            <person name="Pinto D."/>
            <person name="Vollmers J."/>
            <person name="Rivas-Marin E."/>
            <person name="Kohn T."/>
            <person name="Peeters S.H."/>
            <person name="Heuer A."/>
            <person name="Rast P."/>
            <person name="Oberbeckmann S."/>
            <person name="Bunk B."/>
            <person name="Jeske O."/>
            <person name="Meyerdierks A."/>
            <person name="Storesund J.E."/>
            <person name="Kallscheuer N."/>
            <person name="Luecker S."/>
            <person name="Lage O.M."/>
            <person name="Pohl T."/>
            <person name="Merkel B.J."/>
            <person name="Hornburger P."/>
            <person name="Mueller R.-W."/>
            <person name="Bruemmer F."/>
            <person name="Labrenz M."/>
            <person name="Spormann A.M."/>
            <person name="Op den Camp H."/>
            <person name="Overmann J."/>
            <person name="Amann R."/>
            <person name="Jetten M.S.M."/>
            <person name="Mascher T."/>
            <person name="Medema M.H."/>
            <person name="Devos D.P."/>
            <person name="Kaster A.-K."/>
            <person name="Ovreas L."/>
            <person name="Rohde M."/>
            <person name="Galperin M.Y."/>
            <person name="Jogler C."/>
        </authorList>
    </citation>
    <scope>NUCLEOTIDE SEQUENCE [LARGE SCALE GENOMIC DNA]</scope>
    <source>
        <strain evidence="5 6">HG66A1</strain>
    </source>
</reference>
<keyword evidence="2" id="KW-0604">Photosystem II</keyword>